<evidence type="ECO:0000313" key="2">
    <source>
        <dbReference type="Proteomes" id="UP001549291"/>
    </source>
</evidence>
<organism evidence="1 2">
    <name type="scientific">Bradyrhizobium japonicum</name>
    <dbReference type="NCBI Taxonomy" id="375"/>
    <lineage>
        <taxon>Bacteria</taxon>
        <taxon>Pseudomonadati</taxon>
        <taxon>Pseudomonadota</taxon>
        <taxon>Alphaproteobacteria</taxon>
        <taxon>Hyphomicrobiales</taxon>
        <taxon>Nitrobacteraceae</taxon>
        <taxon>Bradyrhizobium</taxon>
    </lineage>
</organism>
<sequence length="42" mass="4767">MRLFIFGLTVQLERRDQHFCLPLAAMRISAGAITKNESRSMG</sequence>
<dbReference type="Proteomes" id="UP001549291">
    <property type="component" value="Unassembled WGS sequence"/>
</dbReference>
<dbReference type="EMBL" id="JBEPTQ010000002">
    <property type="protein sequence ID" value="MET4720160.1"/>
    <property type="molecule type" value="Genomic_DNA"/>
</dbReference>
<proteinExistence type="predicted"/>
<comment type="caution">
    <text evidence="1">The sequence shown here is derived from an EMBL/GenBank/DDBJ whole genome shotgun (WGS) entry which is preliminary data.</text>
</comment>
<dbReference type="RefSeq" id="WP_277996300.1">
    <property type="nucleotide sequence ID" value="NZ_CP066351.1"/>
</dbReference>
<reference evidence="1 2" key="1">
    <citation type="submission" date="2024-06" db="EMBL/GenBank/DDBJ databases">
        <title>Genomic Encyclopedia of Type Strains, Phase V (KMG-V): Genome sequencing to study the core and pangenomes of soil and plant-associated prokaryotes.</title>
        <authorList>
            <person name="Whitman W."/>
        </authorList>
    </citation>
    <scope>NUCLEOTIDE SEQUENCE [LARGE SCALE GENOMIC DNA]</scope>
    <source>
        <strain evidence="1 2">USDA 160</strain>
    </source>
</reference>
<gene>
    <name evidence="1" type="ORF">ABIF63_004266</name>
</gene>
<name>A0ABV2RV38_BRAJP</name>
<evidence type="ECO:0000313" key="1">
    <source>
        <dbReference type="EMBL" id="MET4720160.1"/>
    </source>
</evidence>
<evidence type="ECO:0008006" key="3">
    <source>
        <dbReference type="Google" id="ProtNLM"/>
    </source>
</evidence>
<protein>
    <recommendedName>
        <fullName evidence="3">Transposase</fullName>
    </recommendedName>
</protein>
<keyword evidence="2" id="KW-1185">Reference proteome</keyword>
<accession>A0ABV2RV38</accession>